<organism evidence="4 5">
    <name type="scientific">Pseudaquabacterium inlustre</name>
    <dbReference type="NCBI Taxonomy" id="2984192"/>
    <lineage>
        <taxon>Bacteria</taxon>
        <taxon>Pseudomonadati</taxon>
        <taxon>Pseudomonadota</taxon>
        <taxon>Betaproteobacteria</taxon>
        <taxon>Burkholderiales</taxon>
        <taxon>Sphaerotilaceae</taxon>
        <taxon>Pseudaquabacterium</taxon>
    </lineage>
</organism>
<dbReference type="PANTHER" id="PTHR45586">
    <property type="entry name" value="TPR REPEAT-CONTAINING PROTEIN PA4667"/>
    <property type="match status" value="1"/>
</dbReference>
<dbReference type="Proteomes" id="UP001365405">
    <property type="component" value="Unassembled WGS sequence"/>
</dbReference>
<dbReference type="Pfam" id="PF13429">
    <property type="entry name" value="TPR_15"/>
    <property type="match status" value="1"/>
</dbReference>
<feature type="repeat" description="TPR" evidence="3">
    <location>
        <begin position="354"/>
        <end position="387"/>
    </location>
</feature>
<proteinExistence type="predicted"/>
<dbReference type="PROSITE" id="PS50005">
    <property type="entry name" value="TPR"/>
    <property type="match status" value="2"/>
</dbReference>
<dbReference type="SUPFAM" id="SSF48452">
    <property type="entry name" value="TPR-like"/>
    <property type="match status" value="3"/>
</dbReference>
<accession>A0ABU9CNB3</accession>
<comment type="caution">
    <text evidence="4">The sequence shown here is derived from an EMBL/GenBank/DDBJ whole genome shotgun (WGS) entry which is preliminary data.</text>
</comment>
<dbReference type="Gene3D" id="1.25.40.10">
    <property type="entry name" value="Tetratricopeptide repeat domain"/>
    <property type="match status" value="6"/>
</dbReference>
<dbReference type="NCBIfam" id="TIGR02917">
    <property type="entry name" value="PEP_TPR_lipo"/>
    <property type="match status" value="1"/>
</dbReference>
<reference evidence="4 5" key="1">
    <citation type="submission" date="2024-04" db="EMBL/GenBank/DDBJ databases">
        <title>Novel species of the genus Ideonella isolated from streams.</title>
        <authorList>
            <person name="Lu H."/>
        </authorList>
    </citation>
    <scope>NUCLEOTIDE SEQUENCE [LARGE SCALE GENOMIC DNA]</scope>
    <source>
        <strain evidence="4 5">DXS22W</strain>
    </source>
</reference>
<evidence type="ECO:0000313" key="4">
    <source>
        <dbReference type="EMBL" id="MEK8053320.1"/>
    </source>
</evidence>
<dbReference type="EMBL" id="JBBUTH010000011">
    <property type="protein sequence ID" value="MEK8053320.1"/>
    <property type="molecule type" value="Genomic_DNA"/>
</dbReference>
<dbReference type="Pfam" id="PF13432">
    <property type="entry name" value="TPR_16"/>
    <property type="match status" value="3"/>
</dbReference>
<protein>
    <submittedName>
        <fullName evidence="4">XrtA/PEP-CTERM system TPR-repeat protein PrsT</fullName>
    </submittedName>
</protein>
<dbReference type="PANTHER" id="PTHR45586:SF1">
    <property type="entry name" value="LIPOPOLYSACCHARIDE ASSEMBLY PROTEIN B"/>
    <property type="match status" value="1"/>
</dbReference>
<evidence type="ECO:0000313" key="5">
    <source>
        <dbReference type="Proteomes" id="UP001365405"/>
    </source>
</evidence>
<sequence length="977" mass="104556">MKVALTSAVPVAHSALRDHALRRIAYAQLATSLRTKTAYDMTRHHESAWPGQNRRGLTLAAVGALAILTAACGDRLSADSAPAQARQAAQQGNLDLSASILRRELEQHPESADARVQLASVLLEQGEYENASIELGKARKAGARDDDVIPLLARALVERKKYQVALDEYSSIALKKEAAQAELKTLMAIAQLRLGGPEKALQMVDEVLASSPGQARAAALAARLHANAGRLDKAFAVLDAAAKSIKDGESAEIWLARADLLLYGKRDIDGAKSAYQKAVEAQPRTASAHASLVQLHLLKKDISKADAALKAMIVALPKHPMSVFTASILALHKKDYQRARELLQPLLKVASANADVLALSGSIELELGNTANAITQLQRAIFISPQTAQPRKTLARAWVREGAPDKALEVLAPLIQSNTQDTELFVIAGGAHLAANRPSQAETFYSKALAKTPDDTNVKTQIAMIKMRSDPSQALSLLQDTAANSADTIADMALIAAQLQKRDFDGAKKSIDLLQSKDTKSAQPAMLLGQLAMMKRDFKGARSSFEQALGIDGTNAAAALALSSLDQLEGSSEKAEVRLNEFIGKNPRAISARLAVASSQERRGASHGVILKTYSEAIAANPSDSSARLAYMGYLLKRNDSKGLLDAAQSAAAAIPEDLSVLSMLGTAQLLTGDVNQAVATGQKLVNKAPSSSKAYAQLAQAEVIAGQSVRAEKSFKRALELDPTNMQASRGLIALGLNNKRPELSLDAAKAIQRDRPNDGLGHLLAGDILLRLRRQAEALETYRAGLSRKYPLNLPSRVYLLTKELKGDVPASKFSGEWLQKNPQDIGFKFFVGNIELEASRLPNAEKLFSEIVEAYPKHVAALNNLAWIRVREGKQGAVALAERALTEAPDFAAVLDTLALALAAEGQIDKAIKNAQLAVSKAPDVPSYYVTLARLQLKSGDKVAGKASLVEAEKRRPAPALVEEINELKRLAAS</sequence>
<gene>
    <name evidence="4" type="primary">prsT</name>
    <name evidence="4" type="ORF">AACH10_23895</name>
</gene>
<evidence type="ECO:0000256" key="2">
    <source>
        <dbReference type="ARBA" id="ARBA00022803"/>
    </source>
</evidence>
<dbReference type="InterPro" id="IPR051012">
    <property type="entry name" value="CellSynth/LPSAsmb/PSIAsmb"/>
</dbReference>
<keyword evidence="5" id="KW-1185">Reference proteome</keyword>
<dbReference type="InterPro" id="IPR014266">
    <property type="entry name" value="PEP-CTERM_TPR_PrsT"/>
</dbReference>
<dbReference type="SMART" id="SM00028">
    <property type="entry name" value="TPR"/>
    <property type="match status" value="12"/>
</dbReference>
<keyword evidence="2 3" id="KW-0802">TPR repeat</keyword>
<evidence type="ECO:0000256" key="3">
    <source>
        <dbReference type="PROSITE-ProRule" id="PRU00339"/>
    </source>
</evidence>
<dbReference type="InterPro" id="IPR019734">
    <property type="entry name" value="TPR_rpt"/>
</dbReference>
<keyword evidence="1" id="KW-0677">Repeat</keyword>
<dbReference type="RefSeq" id="WP_341413060.1">
    <property type="nucleotide sequence ID" value="NZ_JBBUTH010000011.1"/>
</dbReference>
<dbReference type="InterPro" id="IPR011990">
    <property type="entry name" value="TPR-like_helical_dom_sf"/>
</dbReference>
<evidence type="ECO:0000256" key="1">
    <source>
        <dbReference type="ARBA" id="ARBA00022737"/>
    </source>
</evidence>
<feature type="repeat" description="TPR" evidence="3">
    <location>
        <begin position="693"/>
        <end position="726"/>
    </location>
</feature>
<name>A0ABU9CNB3_9BURK</name>